<evidence type="ECO:0000313" key="1">
    <source>
        <dbReference type="EMBL" id="SPB15659.1"/>
    </source>
</evidence>
<dbReference type="Proteomes" id="UP000238169">
    <property type="component" value="Unassembled WGS sequence"/>
</dbReference>
<dbReference type="RefSeq" id="WP_106855287.1">
    <property type="nucleotide sequence ID" value="NZ_OGTP01000008.1"/>
</dbReference>
<gene>
    <name evidence="1" type="ORF">NOV72_02879</name>
</gene>
<organism evidence="1 2">
    <name type="scientific">Caballeronia novacaledonica</name>
    <dbReference type="NCBI Taxonomy" id="1544861"/>
    <lineage>
        <taxon>Bacteria</taxon>
        <taxon>Pseudomonadati</taxon>
        <taxon>Pseudomonadota</taxon>
        <taxon>Betaproteobacteria</taxon>
        <taxon>Burkholderiales</taxon>
        <taxon>Burkholderiaceae</taxon>
        <taxon>Caballeronia</taxon>
    </lineage>
</organism>
<proteinExistence type="predicted"/>
<dbReference type="OrthoDB" id="9006201at2"/>
<name>A0A2U3I676_9BURK</name>
<evidence type="ECO:0000313" key="2">
    <source>
        <dbReference type="Proteomes" id="UP000238169"/>
    </source>
</evidence>
<protein>
    <submittedName>
        <fullName evidence="1">Uncharacterized protein</fullName>
    </submittedName>
</protein>
<reference evidence="2" key="1">
    <citation type="submission" date="2018-01" db="EMBL/GenBank/DDBJ databases">
        <authorList>
            <person name="Peeters C."/>
        </authorList>
    </citation>
    <scope>NUCLEOTIDE SEQUENCE [LARGE SCALE GENOMIC DNA]</scope>
</reference>
<dbReference type="EMBL" id="OGTP01000008">
    <property type="protein sequence ID" value="SPB15659.1"/>
    <property type="molecule type" value="Genomic_DNA"/>
</dbReference>
<accession>A0A2U3I676</accession>
<sequence length="113" mass="11817">MGIASEPASGAAGDTPESLRKLAACLEVALEKGKCVVMMRRGPDLFAVCIGDPADEDAKLTAHGTIPAAMAEELLDSATHVGLNRISVGDQTYRFFRSFTYVAEAGAVVFAPT</sequence>
<dbReference type="AlphaFoldDB" id="A0A2U3I676"/>
<keyword evidence="2" id="KW-1185">Reference proteome</keyword>